<dbReference type="InterPro" id="IPR036375">
    <property type="entry name" value="Hemopexin-like_dom_sf"/>
</dbReference>
<dbReference type="AlphaFoldDB" id="A0AAV5T4K2"/>
<keyword evidence="2" id="KW-1185">Reference proteome</keyword>
<dbReference type="SUPFAM" id="SSF50923">
    <property type="entry name" value="Hemopexin-like domain"/>
    <property type="match status" value="1"/>
</dbReference>
<protein>
    <submittedName>
        <fullName evidence="1">Uncharacterized protein</fullName>
    </submittedName>
</protein>
<organism evidence="1 2">
    <name type="scientific">Pristionchus entomophagus</name>
    <dbReference type="NCBI Taxonomy" id="358040"/>
    <lineage>
        <taxon>Eukaryota</taxon>
        <taxon>Metazoa</taxon>
        <taxon>Ecdysozoa</taxon>
        <taxon>Nematoda</taxon>
        <taxon>Chromadorea</taxon>
        <taxon>Rhabditida</taxon>
        <taxon>Rhabditina</taxon>
        <taxon>Diplogasteromorpha</taxon>
        <taxon>Diplogasteroidea</taxon>
        <taxon>Neodiplogasteridae</taxon>
        <taxon>Pristionchus</taxon>
    </lineage>
</organism>
<accession>A0AAV5T4K2</accession>
<comment type="caution">
    <text evidence="1">The sequence shown here is derived from an EMBL/GenBank/DDBJ whole genome shotgun (WGS) entry which is preliminary data.</text>
</comment>
<dbReference type="Proteomes" id="UP001432027">
    <property type="component" value="Unassembled WGS sequence"/>
</dbReference>
<evidence type="ECO:0000313" key="1">
    <source>
        <dbReference type="EMBL" id="GMS90436.1"/>
    </source>
</evidence>
<dbReference type="Gene3D" id="2.110.10.10">
    <property type="entry name" value="Hemopexin-like domain"/>
    <property type="match status" value="1"/>
</dbReference>
<evidence type="ECO:0000313" key="2">
    <source>
        <dbReference type="Proteomes" id="UP001432027"/>
    </source>
</evidence>
<dbReference type="EMBL" id="BTSX01000003">
    <property type="protein sequence ID" value="GMS90436.1"/>
    <property type="molecule type" value="Genomic_DNA"/>
</dbReference>
<reference evidence="1" key="1">
    <citation type="submission" date="2023-10" db="EMBL/GenBank/DDBJ databases">
        <title>Genome assembly of Pristionchus species.</title>
        <authorList>
            <person name="Yoshida K."/>
            <person name="Sommer R.J."/>
        </authorList>
    </citation>
    <scope>NUCLEOTIDE SEQUENCE</scope>
    <source>
        <strain evidence="1">RS0144</strain>
    </source>
</reference>
<feature type="non-terminal residue" evidence="1">
    <location>
        <position position="1"/>
    </location>
</feature>
<proteinExistence type="predicted"/>
<gene>
    <name evidence="1" type="ORF">PENTCL1PPCAC_12611</name>
</gene>
<name>A0AAV5T4K2_9BILA</name>
<sequence>QFYRGVERVDAAVEVDDQVYLFSGTDIYIEMNGRLSGAMSLRQLGMRDSDKIDSAIIWHATNFEGQSGVYLMDESNGLYYRFDTRHGRIVPHYPKKRNLQWGSIPKADAALSFGPKNDLLFIRGDEALMLNHTASGGYALIEGYPRKLWSMFQYCQWKDGIVDIPSKREAPHHHYHRALRSNGISTSSSLLSISAICVVLAKFVL</sequence>